<feature type="transmembrane region" description="Helical" evidence="5">
    <location>
        <begin position="151"/>
        <end position="171"/>
    </location>
</feature>
<feature type="transmembrane region" description="Helical" evidence="5">
    <location>
        <begin position="353"/>
        <end position="379"/>
    </location>
</feature>
<name>A0ABX0GGU2_9GAMM</name>
<dbReference type="EMBL" id="PUJU01000012">
    <property type="protein sequence ID" value="NHB87592.1"/>
    <property type="molecule type" value="Genomic_DNA"/>
</dbReference>
<accession>A0ABX0GGU2</accession>
<evidence type="ECO:0000256" key="3">
    <source>
        <dbReference type="ARBA" id="ARBA00022989"/>
    </source>
</evidence>
<feature type="transmembrane region" description="Helical" evidence="5">
    <location>
        <begin position="62"/>
        <end position="80"/>
    </location>
</feature>
<evidence type="ECO:0000256" key="5">
    <source>
        <dbReference type="SAM" id="Phobius"/>
    </source>
</evidence>
<dbReference type="Pfam" id="PF04932">
    <property type="entry name" value="Wzy_C"/>
    <property type="match status" value="1"/>
</dbReference>
<reference evidence="7 8" key="1">
    <citation type="submission" date="2018-02" db="EMBL/GenBank/DDBJ databases">
        <authorList>
            <person name="Machado R.A."/>
        </authorList>
    </citation>
    <scope>NUCLEOTIDE SEQUENCE [LARGE SCALE GENOMIC DNA]</scope>
    <source>
        <strain evidence="7 8">T327</strain>
    </source>
</reference>
<feature type="transmembrane region" description="Helical" evidence="5">
    <location>
        <begin position="319"/>
        <end position="341"/>
    </location>
</feature>
<feature type="transmembrane region" description="Helical" evidence="5">
    <location>
        <begin position="273"/>
        <end position="299"/>
    </location>
</feature>
<comment type="subcellular location">
    <subcellularLocation>
        <location evidence="1">Membrane</location>
        <topology evidence="1">Multi-pass membrane protein</topology>
    </subcellularLocation>
</comment>
<organism evidence="7 8">
    <name type="scientific">Photorhabdus tasmaniensis</name>
    <dbReference type="NCBI Taxonomy" id="1004159"/>
    <lineage>
        <taxon>Bacteria</taxon>
        <taxon>Pseudomonadati</taxon>
        <taxon>Pseudomonadota</taxon>
        <taxon>Gammaproteobacteria</taxon>
        <taxon>Enterobacterales</taxon>
        <taxon>Morganellaceae</taxon>
        <taxon>Photorhabdus</taxon>
    </lineage>
</organism>
<evidence type="ECO:0000313" key="7">
    <source>
        <dbReference type="EMBL" id="NHB87592.1"/>
    </source>
</evidence>
<dbReference type="Proteomes" id="UP000697802">
    <property type="component" value="Unassembled WGS sequence"/>
</dbReference>
<keyword evidence="4 5" id="KW-0472">Membrane</keyword>
<feature type="transmembrane region" description="Helical" evidence="5">
    <location>
        <begin position="218"/>
        <end position="242"/>
    </location>
</feature>
<evidence type="ECO:0000256" key="2">
    <source>
        <dbReference type="ARBA" id="ARBA00022692"/>
    </source>
</evidence>
<keyword evidence="3 5" id="KW-1133">Transmembrane helix</keyword>
<keyword evidence="2 5" id="KW-0812">Transmembrane</keyword>
<feature type="domain" description="O-antigen ligase-related" evidence="6">
    <location>
        <begin position="184"/>
        <end position="334"/>
    </location>
</feature>
<protein>
    <recommendedName>
        <fullName evidence="6">O-antigen ligase-related domain-containing protein</fullName>
    </recommendedName>
</protein>
<feature type="transmembrane region" description="Helical" evidence="5">
    <location>
        <begin position="30"/>
        <end position="50"/>
    </location>
</feature>
<feature type="transmembrane region" description="Helical" evidence="5">
    <location>
        <begin position="119"/>
        <end position="139"/>
    </location>
</feature>
<evidence type="ECO:0000259" key="6">
    <source>
        <dbReference type="Pfam" id="PF04932"/>
    </source>
</evidence>
<evidence type="ECO:0000313" key="8">
    <source>
        <dbReference type="Proteomes" id="UP000697802"/>
    </source>
</evidence>
<feature type="transmembrane region" description="Helical" evidence="5">
    <location>
        <begin position="86"/>
        <end position="107"/>
    </location>
</feature>
<feature type="transmembrane region" description="Helical" evidence="5">
    <location>
        <begin position="7"/>
        <end position="24"/>
    </location>
</feature>
<evidence type="ECO:0000256" key="1">
    <source>
        <dbReference type="ARBA" id="ARBA00004141"/>
    </source>
</evidence>
<keyword evidence="8" id="KW-1185">Reference proteome</keyword>
<dbReference type="InterPro" id="IPR007016">
    <property type="entry name" value="O-antigen_ligase-rel_domated"/>
</dbReference>
<comment type="caution">
    <text evidence="7">The sequence shown here is derived from an EMBL/GenBank/DDBJ whole genome shotgun (WGS) entry which is preliminary data.</text>
</comment>
<evidence type="ECO:0000256" key="4">
    <source>
        <dbReference type="ARBA" id="ARBA00023136"/>
    </source>
</evidence>
<feature type="transmembrane region" description="Helical" evidence="5">
    <location>
        <begin position="178"/>
        <end position="206"/>
    </location>
</feature>
<proteinExistence type="predicted"/>
<sequence length="386" mass="45278">MLVNNYLIHIIFFLNLFPLLFLPQQNSDDARIFSIPFVYLFWFLLFTISIISSIRKTYPIKLFLFLFLFITYFTIQSILINAYTSGYIYLISILFLFLGFYTLRIKLNNIPIYYIKKTIVRLNMILIIFIIIAFTKFHLNLSEDVNPIVFYNRNATALAVLCLYMTTLSLYDNSKNSYIFYLYILFFMLFFIFLQSRAGLVCFLVFNVISLFKFNIRSTISILLVITILLSILLLTDLGSLIDERFKIAMHTVKALLGQASPPAAAEHDYRRFILIFAGIDILKNNFLIGTGLGVENYIRFFDIMKYPTYPGLAHNFYLVYPAQMGCVGFLLFLALLKYFVFPQKLNKKNLSYIFTIAIYIINNEYVLLPEVWIFMAYFQCINRNS</sequence>
<gene>
    <name evidence="7" type="ORF">C5471_07660</name>
</gene>